<dbReference type="Proteomes" id="UP001432322">
    <property type="component" value="Unassembled WGS sequence"/>
</dbReference>
<comment type="caution">
    <text evidence="1">The sequence shown here is derived from an EMBL/GenBank/DDBJ whole genome shotgun (WGS) entry which is preliminary data.</text>
</comment>
<name>A0AAV5VFT1_9BILA</name>
<keyword evidence="2" id="KW-1185">Reference proteome</keyword>
<proteinExistence type="predicted"/>
<feature type="non-terminal residue" evidence="1">
    <location>
        <position position="1"/>
    </location>
</feature>
<evidence type="ECO:0000313" key="2">
    <source>
        <dbReference type="Proteomes" id="UP001432322"/>
    </source>
</evidence>
<evidence type="ECO:0008006" key="3">
    <source>
        <dbReference type="Google" id="ProtNLM"/>
    </source>
</evidence>
<protein>
    <recommendedName>
        <fullName evidence="3">Ribosomal protein</fullName>
    </recommendedName>
</protein>
<feature type="non-terminal residue" evidence="1">
    <location>
        <position position="147"/>
    </location>
</feature>
<accession>A0AAV5VFT1</accession>
<sequence>AHGPSCSIHTPPGSRRGLRRGCIILLLVGDGYTGTVCAVVAHRLRRYYRTSVVCCRIQEIRIAPTQIIHFVVWNTGFVADSRCTRLLQRRFSACGARFCVFNSFWTNGEIGELPVLFEIGRCTEEAVICCCERKAEEGKEEVGHGLH</sequence>
<dbReference type="AlphaFoldDB" id="A0AAV5VFT1"/>
<dbReference type="EMBL" id="BTSY01000002">
    <property type="protein sequence ID" value="GMT16785.1"/>
    <property type="molecule type" value="Genomic_DNA"/>
</dbReference>
<organism evidence="1 2">
    <name type="scientific">Pristionchus fissidentatus</name>
    <dbReference type="NCBI Taxonomy" id="1538716"/>
    <lineage>
        <taxon>Eukaryota</taxon>
        <taxon>Metazoa</taxon>
        <taxon>Ecdysozoa</taxon>
        <taxon>Nematoda</taxon>
        <taxon>Chromadorea</taxon>
        <taxon>Rhabditida</taxon>
        <taxon>Rhabditina</taxon>
        <taxon>Diplogasteromorpha</taxon>
        <taxon>Diplogasteroidea</taxon>
        <taxon>Neodiplogasteridae</taxon>
        <taxon>Pristionchus</taxon>
    </lineage>
</organism>
<gene>
    <name evidence="1" type="ORF">PFISCL1PPCAC_8082</name>
</gene>
<evidence type="ECO:0000313" key="1">
    <source>
        <dbReference type="EMBL" id="GMT16785.1"/>
    </source>
</evidence>
<reference evidence="1" key="1">
    <citation type="submission" date="2023-10" db="EMBL/GenBank/DDBJ databases">
        <title>Genome assembly of Pristionchus species.</title>
        <authorList>
            <person name="Yoshida K."/>
            <person name="Sommer R.J."/>
        </authorList>
    </citation>
    <scope>NUCLEOTIDE SEQUENCE</scope>
    <source>
        <strain evidence="1">RS5133</strain>
    </source>
</reference>